<evidence type="ECO:0000313" key="1">
    <source>
        <dbReference type="EMBL" id="TWT59531.1"/>
    </source>
</evidence>
<evidence type="ECO:0000313" key="2">
    <source>
        <dbReference type="Proteomes" id="UP000316095"/>
    </source>
</evidence>
<protein>
    <submittedName>
        <fullName evidence="1">Uncharacterized protein</fullName>
    </submittedName>
</protein>
<proteinExistence type="predicted"/>
<comment type="caution">
    <text evidence="1">The sequence shown here is derived from an EMBL/GenBank/DDBJ whole genome shotgun (WGS) entry which is preliminary data.</text>
</comment>
<dbReference type="EMBL" id="SJPG01000001">
    <property type="protein sequence ID" value="TWT59531.1"/>
    <property type="molecule type" value="Genomic_DNA"/>
</dbReference>
<gene>
    <name evidence="1" type="ORF">Pan54_02380</name>
</gene>
<dbReference type="AlphaFoldDB" id="A0A5C5XAV6"/>
<sequence>MRTKTEREDALGGTTLSKAKGVAVCNSHAH</sequence>
<accession>A0A5C5XAV6</accession>
<organism evidence="1 2">
    <name type="scientific">Rubinisphaera italica</name>
    <dbReference type="NCBI Taxonomy" id="2527969"/>
    <lineage>
        <taxon>Bacteria</taxon>
        <taxon>Pseudomonadati</taxon>
        <taxon>Planctomycetota</taxon>
        <taxon>Planctomycetia</taxon>
        <taxon>Planctomycetales</taxon>
        <taxon>Planctomycetaceae</taxon>
        <taxon>Rubinisphaera</taxon>
    </lineage>
</organism>
<reference evidence="1 2" key="1">
    <citation type="submission" date="2019-02" db="EMBL/GenBank/DDBJ databases">
        <title>Deep-cultivation of Planctomycetes and their phenomic and genomic characterization uncovers novel biology.</title>
        <authorList>
            <person name="Wiegand S."/>
            <person name="Jogler M."/>
            <person name="Boedeker C."/>
            <person name="Pinto D."/>
            <person name="Vollmers J."/>
            <person name="Rivas-Marin E."/>
            <person name="Kohn T."/>
            <person name="Peeters S.H."/>
            <person name="Heuer A."/>
            <person name="Rast P."/>
            <person name="Oberbeckmann S."/>
            <person name="Bunk B."/>
            <person name="Jeske O."/>
            <person name="Meyerdierks A."/>
            <person name="Storesund J.E."/>
            <person name="Kallscheuer N."/>
            <person name="Luecker S."/>
            <person name="Lage O.M."/>
            <person name="Pohl T."/>
            <person name="Merkel B.J."/>
            <person name="Hornburger P."/>
            <person name="Mueller R.-W."/>
            <person name="Bruemmer F."/>
            <person name="Labrenz M."/>
            <person name="Spormann A.M."/>
            <person name="Op Den Camp H."/>
            <person name="Overmann J."/>
            <person name="Amann R."/>
            <person name="Jetten M.S.M."/>
            <person name="Mascher T."/>
            <person name="Medema M.H."/>
            <person name="Devos D.P."/>
            <person name="Kaster A.-K."/>
            <person name="Ovreas L."/>
            <person name="Rohde M."/>
            <person name="Galperin M.Y."/>
            <person name="Jogler C."/>
        </authorList>
    </citation>
    <scope>NUCLEOTIDE SEQUENCE [LARGE SCALE GENOMIC DNA]</scope>
    <source>
        <strain evidence="1 2">Pan54</strain>
    </source>
</reference>
<keyword evidence="2" id="KW-1185">Reference proteome</keyword>
<dbReference type="Proteomes" id="UP000316095">
    <property type="component" value="Unassembled WGS sequence"/>
</dbReference>
<name>A0A5C5XAV6_9PLAN</name>